<dbReference type="SUPFAM" id="SSF53639">
    <property type="entry name" value="AraD/HMP-PK domain-like"/>
    <property type="match status" value="1"/>
</dbReference>
<dbReference type="InterPro" id="IPR051017">
    <property type="entry name" value="Aldolase-II_Adducin_sf"/>
</dbReference>
<organism evidence="3 4">
    <name type="scientific">Rhizorhabdus histidinilytica</name>
    <dbReference type="NCBI Taxonomy" id="439228"/>
    <lineage>
        <taxon>Bacteria</taxon>
        <taxon>Pseudomonadati</taxon>
        <taxon>Pseudomonadota</taxon>
        <taxon>Alphaproteobacteria</taxon>
        <taxon>Sphingomonadales</taxon>
        <taxon>Sphingomonadaceae</taxon>
        <taxon>Rhizorhabdus</taxon>
    </lineage>
</organism>
<dbReference type="STRING" id="439228.SAMN06295920_11079"/>
<keyword evidence="4" id="KW-1185">Reference proteome</keyword>
<evidence type="ECO:0000313" key="3">
    <source>
        <dbReference type="EMBL" id="SKB97694.1"/>
    </source>
</evidence>
<evidence type="ECO:0000313" key="4">
    <source>
        <dbReference type="Proteomes" id="UP000189818"/>
    </source>
</evidence>
<gene>
    <name evidence="3" type="ORF">SAMN06295920_11079</name>
</gene>
<dbReference type="GO" id="GO:0005856">
    <property type="term" value="C:cytoskeleton"/>
    <property type="evidence" value="ECO:0007669"/>
    <property type="project" value="TreeGrafter"/>
</dbReference>
<dbReference type="PANTHER" id="PTHR10672">
    <property type="entry name" value="ADDUCIN"/>
    <property type="match status" value="1"/>
</dbReference>
<dbReference type="GO" id="GO:0051015">
    <property type="term" value="F:actin filament binding"/>
    <property type="evidence" value="ECO:0007669"/>
    <property type="project" value="TreeGrafter"/>
</dbReference>
<dbReference type="SMART" id="SM01007">
    <property type="entry name" value="Aldolase_II"/>
    <property type="match status" value="1"/>
</dbReference>
<dbReference type="Gene3D" id="3.40.225.10">
    <property type="entry name" value="Class II aldolase/adducin N-terminal domain"/>
    <property type="match status" value="1"/>
</dbReference>
<feature type="domain" description="Class II aldolase/adducin N-terminal" evidence="2">
    <location>
        <begin position="15"/>
        <end position="195"/>
    </location>
</feature>
<comment type="similarity">
    <text evidence="1">Belongs to the aldolase class II family.</text>
</comment>
<dbReference type="InterPro" id="IPR036409">
    <property type="entry name" value="Aldolase_II/adducin_N_sf"/>
</dbReference>
<dbReference type="Pfam" id="PF00596">
    <property type="entry name" value="Aldolase_II"/>
    <property type="match status" value="1"/>
</dbReference>
<dbReference type="EMBL" id="FUYM01000010">
    <property type="protein sequence ID" value="SKB97694.1"/>
    <property type="molecule type" value="Genomic_DNA"/>
</dbReference>
<dbReference type="PANTHER" id="PTHR10672:SF3">
    <property type="entry name" value="PROTEIN HU-LI TAI SHAO"/>
    <property type="match status" value="1"/>
</dbReference>
<evidence type="ECO:0000256" key="1">
    <source>
        <dbReference type="ARBA" id="ARBA00037961"/>
    </source>
</evidence>
<dbReference type="OrthoDB" id="5291399at2"/>
<dbReference type="Proteomes" id="UP000189818">
    <property type="component" value="Unassembled WGS sequence"/>
</dbReference>
<dbReference type="InterPro" id="IPR001303">
    <property type="entry name" value="Aldolase_II/adducin_N"/>
</dbReference>
<sequence>MDAIPDIVDEAGARFHLAALYRLVDHHFPSTDGIYNHISLRVPGRPELMLIKRHHHLYEEVTASNLVVADMTGDLDEGSDVNRPGFVLHGAILRARPDLNCVVHIHSTPGLAMSAHGGGLRMLSQNALRFYRRIGYHPYEGITDGPAEGPRIAAALGDDNIAVILRNHGLAIGGRTPREAFERTRDLIIACETQLMLEATNAAIVEIPEAVCERVARQYVAHDAGRGAADWPAWIRRLDRLDPGYRD</sequence>
<dbReference type="RefSeq" id="WP_079649883.1">
    <property type="nucleotide sequence ID" value="NZ_FUYM01000010.1"/>
</dbReference>
<name>A0A1T5FN87_9SPHN</name>
<protein>
    <submittedName>
        <fullName evidence="3">Ribulose-5-phosphate 4-epimerase/Fuculose-1-phosphate aldolase</fullName>
    </submittedName>
</protein>
<reference evidence="4" key="1">
    <citation type="submission" date="2017-02" db="EMBL/GenBank/DDBJ databases">
        <authorList>
            <person name="Varghese N."/>
            <person name="Submissions S."/>
        </authorList>
    </citation>
    <scope>NUCLEOTIDE SEQUENCE [LARGE SCALE GENOMIC DNA]</scope>
    <source>
        <strain evidence="4">UM2</strain>
    </source>
</reference>
<accession>A0A1T5FN87</accession>
<dbReference type="AlphaFoldDB" id="A0A1T5FN87"/>
<proteinExistence type="inferred from homology"/>
<evidence type="ECO:0000259" key="2">
    <source>
        <dbReference type="SMART" id="SM01007"/>
    </source>
</evidence>
<dbReference type="NCBIfam" id="NF005451">
    <property type="entry name" value="PRK07044.1"/>
    <property type="match status" value="1"/>
</dbReference>